<dbReference type="InterPro" id="IPR007403">
    <property type="entry name" value="DUF456"/>
</dbReference>
<name>A0A2S8SRI6_9BACT</name>
<sequence length="159" mass="16671">MDQTLFLTFAIMIAGLIGCVAPVLPGPPLVWLGALFYGWQTGWEKIGPLFLAITLVVALIGGSADLWMGFLGAKKGGASFGSQIAALVGGVLGFLVLSVPGLLIGSIAAIAFFEWRRHRDWNAVVRAGGGYLAGYLLAIIIEIVAALLILGFFVARLAI</sequence>
<accession>A0A2S8SRI6</accession>
<dbReference type="Proteomes" id="UP000237684">
    <property type="component" value="Unassembled WGS sequence"/>
</dbReference>
<keyword evidence="3" id="KW-1185">Reference proteome</keyword>
<dbReference type="InParanoid" id="A0A2S8SRI6"/>
<evidence type="ECO:0000256" key="1">
    <source>
        <dbReference type="SAM" id="Phobius"/>
    </source>
</evidence>
<evidence type="ECO:0000313" key="2">
    <source>
        <dbReference type="EMBL" id="PQV63432.1"/>
    </source>
</evidence>
<dbReference type="EMBL" id="NIGF01000012">
    <property type="protein sequence ID" value="PQV63432.1"/>
    <property type="molecule type" value="Genomic_DNA"/>
</dbReference>
<gene>
    <name evidence="2" type="ORF">B1R32_11287</name>
</gene>
<feature type="transmembrane region" description="Helical" evidence="1">
    <location>
        <begin position="133"/>
        <end position="155"/>
    </location>
</feature>
<feature type="transmembrane region" description="Helical" evidence="1">
    <location>
        <begin position="49"/>
        <end position="72"/>
    </location>
</feature>
<protein>
    <recommendedName>
        <fullName evidence="4">DUF456 domain-containing protein</fullName>
    </recommendedName>
</protein>
<dbReference type="AlphaFoldDB" id="A0A2S8SRI6"/>
<keyword evidence="1" id="KW-0472">Membrane</keyword>
<reference evidence="2 3" key="1">
    <citation type="journal article" date="2018" name="Syst. Appl. Microbiol.">
        <title>Abditibacterium utsteinense sp. nov., the first cultivated member of candidate phylum FBP, isolated from ice-free Antarctic soil samples.</title>
        <authorList>
            <person name="Tahon G."/>
            <person name="Tytgat B."/>
            <person name="Lebbe L."/>
            <person name="Carlier A."/>
            <person name="Willems A."/>
        </authorList>
    </citation>
    <scope>NUCLEOTIDE SEQUENCE [LARGE SCALE GENOMIC DNA]</scope>
    <source>
        <strain evidence="2 3">LMG 29911</strain>
    </source>
</reference>
<comment type="caution">
    <text evidence="2">The sequence shown here is derived from an EMBL/GenBank/DDBJ whole genome shotgun (WGS) entry which is preliminary data.</text>
</comment>
<dbReference type="PANTHER" id="PTHR39165">
    <property type="entry name" value="IG HYPOTHETICAL 17883"/>
    <property type="match status" value="1"/>
</dbReference>
<keyword evidence="1" id="KW-1133">Transmembrane helix</keyword>
<evidence type="ECO:0000313" key="3">
    <source>
        <dbReference type="Proteomes" id="UP000237684"/>
    </source>
</evidence>
<dbReference type="FunCoup" id="A0A2S8SRI6">
    <property type="interactions" value="8"/>
</dbReference>
<dbReference type="PANTHER" id="PTHR39165:SF1">
    <property type="entry name" value="DUF456 DOMAIN-CONTAINING PROTEIN"/>
    <property type="match status" value="1"/>
</dbReference>
<proteinExistence type="predicted"/>
<organism evidence="2 3">
    <name type="scientific">Abditibacterium utsteinense</name>
    <dbReference type="NCBI Taxonomy" id="1960156"/>
    <lineage>
        <taxon>Bacteria</taxon>
        <taxon>Pseudomonadati</taxon>
        <taxon>Abditibacteriota</taxon>
        <taxon>Abditibacteriia</taxon>
        <taxon>Abditibacteriales</taxon>
        <taxon>Abditibacteriaceae</taxon>
        <taxon>Abditibacterium</taxon>
    </lineage>
</organism>
<dbReference type="Pfam" id="PF04306">
    <property type="entry name" value="DUF456"/>
    <property type="match status" value="1"/>
</dbReference>
<dbReference type="OrthoDB" id="9808460at2"/>
<feature type="transmembrane region" description="Helical" evidence="1">
    <location>
        <begin position="84"/>
        <end position="113"/>
    </location>
</feature>
<evidence type="ECO:0008006" key="4">
    <source>
        <dbReference type="Google" id="ProtNLM"/>
    </source>
</evidence>
<dbReference type="RefSeq" id="WP_106380510.1">
    <property type="nucleotide sequence ID" value="NZ_NIGF01000012.1"/>
</dbReference>
<keyword evidence="1" id="KW-0812">Transmembrane</keyword>